<protein>
    <submittedName>
        <fullName evidence="2">Phage virulence factor</fullName>
    </submittedName>
</protein>
<sequence length="66" mass="7302">MRYVKSIFLVLILALSVSLYSALAIATECQEVEKAQTIKPAPPKGCDIWPGGVPMPSDWFKICRGY</sequence>
<organism evidence="2 3">
    <name type="scientific">Salmonella enterica subsp. enterica serovar Macclesfield str. S-1643</name>
    <dbReference type="NCBI Taxonomy" id="1242107"/>
    <lineage>
        <taxon>Bacteria</taxon>
        <taxon>Pseudomonadati</taxon>
        <taxon>Pseudomonadota</taxon>
        <taxon>Gammaproteobacteria</taxon>
        <taxon>Enterobacterales</taxon>
        <taxon>Enterobacteriaceae</taxon>
        <taxon>Salmonella</taxon>
    </lineage>
</organism>
<dbReference type="AlphaFoldDB" id="A0A2C9NYY4"/>
<evidence type="ECO:0000313" key="2">
    <source>
        <dbReference type="EMBL" id="ASG16356.1"/>
    </source>
</evidence>
<dbReference type="Proteomes" id="UP000197157">
    <property type="component" value="Chromosome"/>
</dbReference>
<gene>
    <name evidence="2" type="ORF">LFZ25_10535</name>
</gene>
<dbReference type="InterPro" id="IPR029335">
    <property type="entry name" value="PAGK"/>
</dbReference>
<evidence type="ECO:0000313" key="3">
    <source>
        <dbReference type="Proteomes" id="UP000197157"/>
    </source>
</evidence>
<reference evidence="2 3" key="1">
    <citation type="submission" date="2017-06" db="EMBL/GenBank/DDBJ databases">
        <title>Salmonella reference genomes for public health.</title>
        <authorList>
            <person name="Robertson J."/>
            <person name="Yoshida C."/>
            <person name="Gurnik S."/>
            <person name="Nash J."/>
        </authorList>
    </citation>
    <scope>NUCLEOTIDE SEQUENCE [LARGE SCALE GENOMIC DNA]</scope>
    <source>
        <strain evidence="2 3">S-1643</strain>
    </source>
</reference>
<feature type="chain" id="PRO_5012700004" evidence="1">
    <location>
        <begin position="27"/>
        <end position="66"/>
    </location>
</feature>
<feature type="signal peptide" evidence="1">
    <location>
        <begin position="1"/>
        <end position="26"/>
    </location>
</feature>
<dbReference type="EMBL" id="CP022117">
    <property type="protein sequence ID" value="ASG16356.1"/>
    <property type="molecule type" value="Genomic_DNA"/>
</dbReference>
<evidence type="ECO:0000256" key="1">
    <source>
        <dbReference type="SAM" id="SignalP"/>
    </source>
</evidence>
<keyword evidence="1" id="KW-0732">Signal</keyword>
<name>A0A2C9NYY4_SALET</name>
<dbReference type="Pfam" id="PF15284">
    <property type="entry name" value="PAGK"/>
    <property type="match status" value="1"/>
</dbReference>
<proteinExistence type="predicted"/>
<accession>A0A2C9NYY4</accession>